<feature type="region of interest" description="Disordered" evidence="9">
    <location>
        <begin position="80"/>
        <end position="104"/>
    </location>
</feature>
<dbReference type="EMBL" id="QNGE01000032">
    <property type="protein sequence ID" value="KAA3682311.1"/>
    <property type="molecule type" value="Genomic_DNA"/>
</dbReference>
<sequence>MMTMHPNYYANRPDLRATGTLVPGQLQAFPQGHTLLSQRHQPPQTIQELFMPPLRTATINTTTISNTEQLDRVSAVELHSDDFEKQPETKRQRHSQVTESSRFLTSSSSALAASDWLSTRGLRKSDNEAVATAGVGVKGVSPSTFGIHECAQSSPSQLLSGGAQISNRQSPADSSPSPSNHPSLSELSSSLASGRRTGEFAPTHSRAGPKELDYLLAANAAAALVSQLGGSSMNGLSASSNLDPLVGVSSGLMGGCDLSAKGHHHHYQEQQQLQPQQQLLGERRVNVSFPYDQRQSVQPNSATSTDSKFNAQHPTIKNCPPSMLNPFNGSGLMHPSMMSPNSFAPPVLTPRAPSFQTPDKFNTYDLSFNTHGNYTIPHSFALSPHLTNRSHYATHAGTTSNDKFGQGLSLSDPQYSGLLDMSSVPNPLPFRALLHSDSGIPNYMIDPLPPLGSVSAIAGGHTCQMDRLSPPSGINGSECVTPTGCTGSTGTADPGVVVYPWMNPKGSDVGADQKRTRQTYTRYQTLELEKEFHFNKYLTRRRRIEIAHTLTLTERQIKIWFQNRRMKWKKDHNIAKLNGPGTLEQFELSEQTGVGGGIQHTGFDKHSRKASSACEDSDEELLKKRPLSPDQYVPADPISSTSSSDLVRERTNTMSAYLPDSTHMTTHMVRRVSSNRKPGSGHDSDDERDSETDAVVEPPTSLMRLSSGCGLRNKQPWLNPDKLHKPQFVTNPVNYLDHTSVISTDQRTPHQSRSGAPTVSETLYPISNCDTDWHT</sequence>
<reference evidence="11 12" key="1">
    <citation type="journal article" date="2019" name="Gigascience">
        <title>Whole-genome sequence of the oriental lung fluke Paragonimus westermani.</title>
        <authorList>
            <person name="Oey H."/>
            <person name="Zakrzewski M."/>
            <person name="Narain K."/>
            <person name="Devi K.R."/>
            <person name="Agatsuma T."/>
            <person name="Nawaratna S."/>
            <person name="Gobert G.N."/>
            <person name="Jones M.K."/>
            <person name="Ragan M.A."/>
            <person name="McManus D.P."/>
            <person name="Krause L."/>
        </authorList>
    </citation>
    <scope>NUCLEOTIDE SEQUENCE [LARGE SCALE GENOMIC DNA]</scope>
    <source>
        <strain evidence="11 12">IND2009</strain>
    </source>
</reference>
<dbReference type="GO" id="GO:0009952">
    <property type="term" value="P:anterior/posterior pattern specification"/>
    <property type="evidence" value="ECO:0007669"/>
    <property type="project" value="TreeGrafter"/>
</dbReference>
<accession>A0A5J4P349</accession>
<keyword evidence="12" id="KW-1185">Reference proteome</keyword>
<dbReference type="Pfam" id="PF00046">
    <property type="entry name" value="Homeodomain"/>
    <property type="match status" value="1"/>
</dbReference>
<dbReference type="PRINTS" id="PR00024">
    <property type="entry name" value="HOMEOBOX"/>
</dbReference>
<comment type="caution">
    <text evidence="11">The sequence shown here is derived from an EMBL/GenBank/DDBJ whole genome shotgun (WGS) entry which is preliminary data.</text>
</comment>
<evidence type="ECO:0000256" key="7">
    <source>
        <dbReference type="PROSITE-ProRule" id="PRU00108"/>
    </source>
</evidence>
<evidence type="ECO:0000256" key="5">
    <source>
        <dbReference type="ARBA" id="ARBA00023155"/>
    </source>
</evidence>
<name>A0A5J4P349_9TREM</name>
<dbReference type="GO" id="GO:0000978">
    <property type="term" value="F:RNA polymerase II cis-regulatory region sequence-specific DNA binding"/>
    <property type="evidence" value="ECO:0007669"/>
    <property type="project" value="TreeGrafter"/>
</dbReference>
<evidence type="ECO:0000256" key="2">
    <source>
        <dbReference type="ARBA" id="ARBA00009107"/>
    </source>
</evidence>
<feature type="domain" description="Homeobox" evidence="10">
    <location>
        <begin position="511"/>
        <end position="571"/>
    </location>
</feature>
<evidence type="ECO:0000313" key="11">
    <source>
        <dbReference type="EMBL" id="KAA3682311.1"/>
    </source>
</evidence>
<evidence type="ECO:0000256" key="9">
    <source>
        <dbReference type="SAM" id="MobiDB-lite"/>
    </source>
</evidence>
<dbReference type="PROSITE" id="PS50071">
    <property type="entry name" value="HOMEOBOX_2"/>
    <property type="match status" value="1"/>
</dbReference>
<dbReference type="GO" id="GO:0000981">
    <property type="term" value="F:DNA-binding transcription factor activity, RNA polymerase II-specific"/>
    <property type="evidence" value="ECO:0007669"/>
    <property type="project" value="InterPro"/>
</dbReference>
<evidence type="ECO:0000313" key="12">
    <source>
        <dbReference type="Proteomes" id="UP000324629"/>
    </source>
</evidence>
<proteinExistence type="inferred from homology"/>
<feature type="DNA-binding region" description="Homeobox" evidence="7">
    <location>
        <begin position="513"/>
        <end position="572"/>
    </location>
</feature>
<gene>
    <name evidence="11" type="ORF">DEA37_0008977</name>
</gene>
<evidence type="ECO:0000256" key="6">
    <source>
        <dbReference type="ARBA" id="ARBA00023242"/>
    </source>
</evidence>
<evidence type="ECO:0000256" key="4">
    <source>
        <dbReference type="ARBA" id="ARBA00023125"/>
    </source>
</evidence>
<evidence type="ECO:0000256" key="3">
    <source>
        <dbReference type="ARBA" id="ARBA00022473"/>
    </source>
</evidence>
<feature type="region of interest" description="Disordered" evidence="9">
    <location>
        <begin position="595"/>
        <end position="647"/>
    </location>
</feature>
<dbReference type="InterPro" id="IPR009057">
    <property type="entry name" value="Homeodomain-like_sf"/>
</dbReference>
<dbReference type="PANTHER" id="PTHR45659">
    <property type="entry name" value="HOMEOBOX PROTEIN HOX"/>
    <property type="match status" value="1"/>
</dbReference>
<dbReference type="Proteomes" id="UP000324629">
    <property type="component" value="Unassembled WGS sequence"/>
</dbReference>
<keyword evidence="3" id="KW-0217">Developmental protein</keyword>
<dbReference type="InterPro" id="IPR050296">
    <property type="entry name" value="Antp_homeobox"/>
</dbReference>
<dbReference type="Gene3D" id="1.10.10.60">
    <property type="entry name" value="Homeodomain-like"/>
    <property type="match status" value="1"/>
</dbReference>
<organism evidence="11 12">
    <name type="scientific">Paragonimus westermani</name>
    <dbReference type="NCBI Taxonomy" id="34504"/>
    <lineage>
        <taxon>Eukaryota</taxon>
        <taxon>Metazoa</taxon>
        <taxon>Spiralia</taxon>
        <taxon>Lophotrochozoa</taxon>
        <taxon>Platyhelminthes</taxon>
        <taxon>Trematoda</taxon>
        <taxon>Digenea</taxon>
        <taxon>Plagiorchiida</taxon>
        <taxon>Troglotremata</taxon>
        <taxon>Troglotrematidae</taxon>
        <taxon>Paragonimus</taxon>
    </lineage>
</organism>
<keyword evidence="5 7" id="KW-0371">Homeobox</keyword>
<comment type="similarity">
    <text evidence="2">Belongs to the Antp homeobox family.</text>
</comment>
<keyword evidence="6 7" id="KW-0539">Nucleus</keyword>
<keyword evidence="4 7" id="KW-0238">DNA-binding</keyword>
<feature type="compositionally biased region" description="Polar residues" evidence="9">
    <location>
        <begin position="744"/>
        <end position="761"/>
    </location>
</feature>
<evidence type="ECO:0000256" key="8">
    <source>
        <dbReference type="RuleBase" id="RU000682"/>
    </source>
</evidence>
<dbReference type="FunFam" id="1.10.10.60:FF:000017">
    <property type="entry name" value="Homeobox protein antennapedia"/>
    <property type="match status" value="1"/>
</dbReference>
<feature type="compositionally biased region" description="Polar residues" evidence="9">
    <location>
        <begin position="152"/>
        <end position="169"/>
    </location>
</feature>
<feature type="compositionally biased region" description="Basic and acidic residues" evidence="9">
    <location>
        <begin position="80"/>
        <end position="90"/>
    </location>
</feature>
<feature type="region of interest" description="Disordered" evidence="9">
    <location>
        <begin position="152"/>
        <end position="206"/>
    </location>
</feature>
<dbReference type="InterPro" id="IPR017970">
    <property type="entry name" value="Homeobox_CS"/>
</dbReference>
<dbReference type="GO" id="GO:0005634">
    <property type="term" value="C:nucleus"/>
    <property type="evidence" value="ECO:0007669"/>
    <property type="project" value="UniProtKB-SubCell"/>
</dbReference>
<dbReference type="InterPro" id="IPR020479">
    <property type="entry name" value="HD_metazoa"/>
</dbReference>
<dbReference type="CDD" id="cd00086">
    <property type="entry name" value="homeodomain"/>
    <property type="match status" value="1"/>
</dbReference>
<evidence type="ECO:0000259" key="10">
    <source>
        <dbReference type="PROSITE" id="PS50071"/>
    </source>
</evidence>
<dbReference type="SUPFAM" id="SSF46689">
    <property type="entry name" value="Homeodomain-like"/>
    <property type="match status" value="1"/>
</dbReference>
<comment type="subcellular location">
    <subcellularLocation>
        <location evidence="1 7 8">Nucleus</location>
    </subcellularLocation>
</comment>
<feature type="region of interest" description="Disordered" evidence="9">
    <location>
        <begin position="744"/>
        <end position="775"/>
    </location>
</feature>
<dbReference type="PROSITE" id="PS00027">
    <property type="entry name" value="HOMEOBOX_1"/>
    <property type="match status" value="1"/>
</dbReference>
<feature type="region of interest" description="Disordered" evidence="9">
    <location>
        <begin position="671"/>
        <end position="708"/>
    </location>
</feature>
<dbReference type="AlphaFoldDB" id="A0A5J4P349"/>
<dbReference type="PANTHER" id="PTHR45659:SF4">
    <property type="entry name" value="HOMEOBOX PROTEIN ABDOMINAL-A"/>
    <property type="match status" value="1"/>
</dbReference>
<protein>
    <recommendedName>
        <fullName evidence="10">Homeobox domain-containing protein</fullName>
    </recommendedName>
</protein>
<dbReference type="InterPro" id="IPR001356">
    <property type="entry name" value="HD"/>
</dbReference>
<evidence type="ECO:0000256" key="1">
    <source>
        <dbReference type="ARBA" id="ARBA00004123"/>
    </source>
</evidence>
<feature type="compositionally biased region" description="Low complexity" evidence="9">
    <location>
        <begin position="170"/>
        <end position="193"/>
    </location>
</feature>
<dbReference type="SMART" id="SM00389">
    <property type="entry name" value="HOX"/>
    <property type="match status" value="1"/>
</dbReference>